<reference evidence="1 2" key="1">
    <citation type="journal article" date="2018" name="New Phytol.">
        <title>Phylogenomics of Endogonaceae and evolution of mycorrhizas within Mucoromycota.</title>
        <authorList>
            <person name="Chang Y."/>
            <person name="Desiro A."/>
            <person name="Na H."/>
            <person name="Sandor L."/>
            <person name="Lipzen A."/>
            <person name="Clum A."/>
            <person name="Barry K."/>
            <person name="Grigoriev I.V."/>
            <person name="Martin F.M."/>
            <person name="Stajich J.E."/>
            <person name="Smith M.E."/>
            <person name="Bonito G."/>
            <person name="Spatafora J.W."/>
        </authorList>
    </citation>
    <scope>NUCLEOTIDE SEQUENCE [LARGE SCALE GENOMIC DNA]</scope>
    <source>
        <strain evidence="1 2">AD002</strain>
    </source>
</reference>
<gene>
    <name evidence="1" type="ORF">BC938DRAFT_472532</name>
</gene>
<evidence type="ECO:0000313" key="2">
    <source>
        <dbReference type="Proteomes" id="UP000274822"/>
    </source>
</evidence>
<evidence type="ECO:0000313" key="1">
    <source>
        <dbReference type="EMBL" id="RUS25169.1"/>
    </source>
</evidence>
<name>A0A433Q5W9_9FUNG</name>
<sequence length="160" mass="17828">MLKLGAALTTKSRRRVEDNQPDAAYDDCSLLAASSVDAASLRWRRQNGDRLREDRASRLSTRMTATLAANPLIPTIGTPYSTQLTSILSWFMGNVALGIRDIMLHPVIKTLATSLLTNLHNENQNHNTHVFSMSNMFVACTSWMQLYNSRQAFPPPPLPT</sequence>
<dbReference type="Proteomes" id="UP000274822">
    <property type="component" value="Unassembled WGS sequence"/>
</dbReference>
<keyword evidence="2" id="KW-1185">Reference proteome</keyword>
<dbReference type="AlphaFoldDB" id="A0A433Q5W9"/>
<dbReference type="EMBL" id="RBNJ01013736">
    <property type="protein sequence ID" value="RUS25169.1"/>
    <property type="molecule type" value="Genomic_DNA"/>
</dbReference>
<accession>A0A433Q5W9</accession>
<organism evidence="1 2">
    <name type="scientific">Jimgerdemannia flammicorona</name>
    <dbReference type="NCBI Taxonomy" id="994334"/>
    <lineage>
        <taxon>Eukaryota</taxon>
        <taxon>Fungi</taxon>
        <taxon>Fungi incertae sedis</taxon>
        <taxon>Mucoromycota</taxon>
        <taxon>Mucoromycotina</taxon>
        <taxon>Endogonomycetes</taxon>
        <taxon>Endogonales</taxon>
        <taxon>Endogonaceae</taxon>
        <taxon>Jimgerdemannia</taxon>
    </lineage>
</organism>
<comment type="caution">
    <text evidence="1">The sequence shown here is derived from an EMBL/GenBank/DDBJ whole genome shotgun (WGS) entry which is preliminary data.</text>
</comment>
<protein>
    <submittedName>
        <fullName evidence="1">Uncharacterized protein</fullName>
    </submittedName>
</protein>
<proteinExistence type="predicted"/>